<dbReference type="RefSeq" id="WP_213356132.1">
    <property type="nucleotide sequence ID" value="NZ_BSFM01000004.1"/>
</dbReference>
<name>A0A9W6JT75_9HYPH</name>
<sequence length="57" mass="6381">MIVKLKTLRTRLLTAQRELITIAANADTIPADNVMRKIADLEVTIGAIETMIEENEK</sequence>
<dbReference type="Proteomes" id="UP001143330">
    <property type="component" value="Unassembled WGS sequence"/>
</dbReference>
<dbReference type="EMBL" id="BSFM01000004">
    <property type="protein sequence ID" value="GLK82772.1"/>
    <property type="molecule type" value="Genomic_DNA"/>
</dbReference>
<protein>
    <submittedName>
        <fullName evidence="1">Uncharacterized protein</fullName>
    </submittedName>
</protein>
<gene>
    <name evidence="1" type="ORF">GCM10017653_08410</name>
</gene>
<keyword evidence="2" id="KW-1185">Reference proteome</keyword>
<accession>A0A9W6JT75</accession>
<dbReference type="AlphaFoldDB" id="A0A9W6JT75"/>
<evidence type="ECO:0000313" key="1">
    <source>
        <dbReference type="EMBL" id="GLK82772.1"/>
    </source>
</evidence>
<organism evidence="1 2">
    <name type="scientific">Ancylobacter defluvii</name>
    <dbReference type="NCBI Taxonomy" id="1282440"/>
    <lineage>
        <taxon>Bacteria</taxon>
        <taxon>Pseudomonadati</taxon>
        <taxon>Pseudomonadota</taxon>
        <taxon>Alphaproteobacteria</taxon>
        <taxon>Hyphomicrobiales</taxon>
        <taxon>Xanthobacteraceae</taxon>
        <taxon>Ancylobacter</taxon>
    </lineage>
</organism>
<reference evidence="1" key="2">
    <citation type="submission" date="2023-01" db="EMBL/GenBank/DDBJ databases">
        <authorList>
            <person name="Sun Q."/>
            <person name="Evtushenko L."/>
        </authorList>
    </citation>
    <scope>NUCLEOTIDE SEQUENCE</scope>
    <source>
        <strain evidence="1">VKM B-2789</strain>
    </source>
</reference>
<proteinExistence type="predicted"/>
<evidence type="ECO:0000313" key="2">
    <source>
        <dbReference type="Proteomes" id="UP001143330"/>
    </source>
</evidence>
<comment type="caution">
    <text evidence="1">The sequence shown here is derived from an EMBL/GenBank/DDBJ whole genome shotgun (WGS) entry which is preliminary data.</text>
</comment>
<reference evidence="1" key="1">
    <citation type="journal article" date="2014" name="Int. J. Syst. Evol. Microbiol.">
        <title>Complete genome sequence of Corynebacterium casei LMG S-19264T (=DSM 44701T), isolated from a smear-ripened cheese.</title>
        <authorList>
            <consortium name="US DOE Joint Genome Institute (JGI-PGF)"/>
            <person name="Walter F."/>
            <person name="Albersmeier A."/>
            <person name="Kalinowski J."/>
            <person name="Ruckert C."/>
        </authorList>
    </citation>
    <scope>NUCLEOTIDE SEQUENCE</scope>
    <source>
        <strain evidence="1">VKM B-2789</strain>
    </source>
</reference>